<sequence>MKKADYIKLSGYLFGIVGLIHLGRVFLGWPLILGGFLIPAWASFLAGLILWYLAYASMKLK</sequence>
<dbReference type="EMBL" id="LCNT01000001">
    <property type="protein sequence ID" value="KKU61955.1"/>
    <property type="molecule type" value="Genomic_DNA"/>
</dbReference>
<organism evidence="2 3">
    <name type="scientific">Candidatus Beckwithbacteria bacterium GW2011_GWB1_47_15</name>
    <dbReference type="NCBI Taxonomy" id="1618371"/>
    <lineage>
        <taxon>Bacteria</taxon>
        <taxon>Candidatus Beckwithiibacteriota</taxon>
    </lineage>
</organism>
<evidence type="ECO:0000313" key="3">
    <source>
        <dbReference type="Proteomes" id="UP000033860"/>
    </source>
</evidence>
<evidence type="ECO:0000256" key="1">
    <source>
        <dbReference type="SAM" id="Phobius"/>
    </source>
</evidence>
<evidence type="ECO:0000313" key="2">
    <source>
        <dbReference type="EMBL" id="KKU61955.1"/>
    </source>
</evidence>
<name>A0A0G1UW68_9BACT</name>
<proteinExistence type="predicted"/>
<feature type="transmembrane region" description="Helical" evidence="1">
    <location>
        <begin position="12"/>
        <end position="32"/>
    </location>
</feature>
<dbReference type="AlphaFoldDB" id="A0A0G1UW68"/>
<feature type="transmembrane region" description="Helical" evidence="1">
    <location>
        <begin position="38"/>
        <end position="55"/>
    </location>
</feature>
<keyword evidence="1" id="KW-0812">Transmembrane</keyword>
<reference evidence="2 3" key="1">
    <citation type="journal article" date="2015" name="Nature">
        <title>rRNA introns, odd ribosomes, and small enigmatic genomes across a large radiation of phyla.</title>
        <authorList>
            <person name="Brown C.T."/>
            <person name="Hug L.A."/>
            <person name="Thomas B.C."/>
            <person name="Sharon I."/>
            <person name="Castelle C.J."/>
            <person name="Singh A."/>
            <person name="Wilkins M.J."/>
            <person name="Williams K.H."/>
            <person name="Banfield J.F."/>
        </authorList>
    </citation>
    <scope>NUCLEOTIDE SEQUENCE [LARGE SCALE GENOMIC DNA]</scope>
</reference>
<keyword evidence="1" id="KW-1133">Transmembrane helix</keyword>
<gene>
    <name evidence="2" type="ORF">UX85_C0001G0169</name>
</gene>
<accession>A0A0G1UW68</accession>
<comment type="caution">
    <text evidence="2">The sequence shown here is derived from an EMBL/GenBank/DDBJ whole genome shotgun (WGS) entry which is preliminary data.</text>
</comment>
<dbReference type="Proteomes" id="UP000033860">
    <property type="component" value="Unassembled WGS sequence"/>
</dbReference>
<protein>
    <submittedName>
        <fullName evidence="2">Uncharacterized protein</fullName>
    </submittedName>
</protein>
<keyword evidence="1" id="KW-0472">Membrane</keyword>